<dbReference type="EMBL" id="JGZT01000007">
    <property type="protein sequence ID" value="KFJ02057.1"/>
    <property type="molecule type" value="Genomic_DNA"/>
</dbReference>
<evidence type="ECO:0000313" key="3">
    <source>
        <dbReference type="Proteomes" id="UP000029003"/>
    </source>
</evidence>
<protein>
    <submittedName>
        <fullName evidence="2">Uncharacterized protein</fullName>
    </submittedName>
</protein>
<reference evidence="2 3" key="1">
    <citation type="submission" date="2014-03" db="EMBL/GenBank/DDBJ databases">
        <title>Genomics of Bifidobacteria.</title>
        <authorList>
            <person name="Ventura M."/>
            <person name="Milani C."/>
            <person name="Lugli G.A."/>
        </authorList>
    </citation>
    <scope>NUCLEOTIDE SEQUENCE [LARGE SCALE GENOMIC DNA]</scope>
    <source>
        <strain evidence="2 3">LMG 21395</strain>
    </source>
</reference>
<name>A0A087E2Q6_9BIFI</name>
<proteinExistence type="predicted"/>
<evidence type="ECO:0000256" key="1">
    <source>
        <dbReference type="SAM" id="MobiDB-lite"/>
    </source>
</evidence>
<feature type="region of interest" description="Disordered" evidence="1">
    <location>
        <begin position="1"/>
        <end position="35"/>
    </location>
</feature>
<sequence length="69" mass="7818">MRANPHTATLEPLLRTDIDGQKRHRVSQSSHTAPGLMLRSRHQCPGAPPCEPILTQRPPIRAYYHLARN</sequence>
<dbReference type="AlphaFoldDB" id="A0A087E2Q6"/>
<dbReference type="Proteomes" id="UP000029003">
    <property type="component" value="Unassembled WGS sequence"/>
</dbReference>
<gene>
    <name evidence="2" type="ORF">THER5_1909</name>
</gene>
<comment type="caution">
    <text evidence="2">The sequence shown here is derived from an EMBL/GenBank/DDBJ whole genome shotgun (WGS) entry which is preliminary data.</text>
</comment>
<evidence type="ECO:0000313" key="2">
    <source>
        <dbReference type="EMBL" id="KFJ02057.1"/>
    </source>
</evidence>
<organism evidence="2 3">
    <name type="scientific">Bifidobacterium thermacidophilum subsp. thermacidophilum</name>
    <dbReference type="NCBI Taxonomy" id="79262"/>
    <lineage>
        <taxon>Bacteria</taxon>
        <taxon>Bacillati</taxon>
        <taxon>Actinomycetota</taxon>
        <taxon>Actinomycetes</taxon>
        <taxon>Bifidobacteriales</taxon>
        <taxon>Bifidobacteriaceae</taxon>
        <taxon>Bifidobacterium</taxon>
    </lineage>
</organism>
<accession>A0A087E2Q6</accession>